<evidence type="ECO:0000256" key="2">
    <source>
        <dbReference type="ARBA" id="ARBA00010271"/>
    </source>
</evidence>
<dbReference type="PANTHER" id="PTHR11062">
    <property type="entry name" value="EXOSTOSIN HEPARAN SULFATE GLYCOSYLTRANSFERASE -RELATED"/>
    <property type="match status" value="1"/>
</dbReference>
<evidence type="ECO:0000256" key="7">
    <source>
        <dbReference type="SAM" id="MobiDB-lite"/>
    </source>
</evidence>
<keyword evidence="4 6" id="KW-1015">Disulfide bond</keyword>
<dbReference type="Proteomes" id="UP000006906">
    <property type="component" value="Chromosome 12"/>
</dbReference>
<organism evidence="10 11">
    <name type="scientific">Chlamydomonas reinhardtii</name>
    <name type="common">Chlamydomonas smithii</name>
    <dbReference type="NCBI Taxonomy" id="3055"/>
    <lineage>
        <taxon>Eukaryota</taxon>
        <taxon>Viridiplantae</taxon>
        <taxon>Chlorophyta</taxon>
        <taxon>core chlorophytes</taxon>
        <taxon>Chlorophyceae</taxon>
        <taxon>CS clade</taxon>
        <taxon>Chlamydomonadales</taxon>
        <taxon>Chlamydomonadaceae</taxon>
        <taxon>Chlamydomonas</taxon>
    </lineage>
</organism>
<keyword evidence="8" id="KW-0732">Signal</keyword>
<sequence length="1384" mass="153950">MTAVVLITILCLLSGSINAHYNDDGGHLQGRLLRVDDDPVAAPTNFKSRCVGKCTQYGTCNEDIARCDCPKNRTGDDCVDIADTDTLTSRCRRNYYPSVKECTTSELSCLNNCNKRGTCVSGWCHCKPGFFGADCSLSLDAEGKPELLAGTGYATRAKRPWVYVYELPPDLTTWTNTKRLDRSTHIHFYQRLLGSGARIADGDKADWYYIPIRQRMTADSRFLSEAVAYISATYPWWNRTGGSRHFVIHTGDLGADETQLGARLQAPNITWLTHWGLTMDKVFSGWKKAHRPDKDVVIPVFLTPGHFKHFGLERTPLHPLMDKQERTTTFFFAGRICGDRKPPKTGSWPNCGPRSPGYSAGVRQLVHHHHWDRPGFKVVLHEPNYGAALGSSKFCLAPLGGGHGQRQIIVSFMGCLPVCIADDVYEPFEPQYNWTQFGVRPAESDIPELHTILESVSAKEYAAKQRALRCAAQHFVYSSIVGGLFGEDGRYDAFETTLEVLRVKAEHPDAAPETYRQIDEDFDAFMDCRDPPRWKAAAPAPHLWGLEDEEEDGEGEGEGEEVEKGSGAHRVQNGAEWAVAKEQMTMPGRRPAPLLLVALVWALGCQLRVNAFFFRSKPAPKQHPEHPAPALARAPAPAAAVGVPFTPGVSRCPANCSRFGSCNEETGSCDCLRNRMGPDCGRKLMRPGMLQRCQDMGYKDVKECLAKDQLCVNACNNRCRRNYYPSVKECTTSELSCLNNCNKRGTCVSGWCHCKPGFFGADCSLSLDAEGKPELLAGTGYATRAKRPWVYVYELPPDLTTWTNTKRLDRSTHIHFYQRLLGSGARIADGDKADWYYIPIRQRMTADSRFLSEAVAYISATYPWWNRTGGSRHFVIHTGDLGADETQLGARLQAPNITWLTHWGLTMDKVFSGWKKAHRPDKDVVIPVFLTPGHFKHFGLERTPLHPLMDKQERTTTFFFAGDLGADETQLGARLQAPNITWLTHWGLTMDKVFSGWKKAHRPDKDVVIPVFLTPGHFKHFGLERTPLHPFMDKQERTTTFFFAGRICGDRKPPKTGSWPNCGPRSPGYSAGVRQLVHHHHWDPPGFKVVLHEPNYGAALGSSKFCLAPLGGGHGQRQIIVSFMGCLPVCIADDVYEPFEPQYNWTQFGVRPAESDIPELHTILESVSAKEYAAKQRALRCAAQHFVYSSIVGGLFGEDGRYDAFETTLEVLRVKAEHPDAAPETYRQIDEDFDAFMDCRDPPRWKAAAPAPHLWGLEDEEEDGEGEGEGEEVEKGSGRANGSEVKPGRGRGKEGGGKAGRKGGWLGKVLGRSLLGGDEGAKVDSAGEQGGGWVNPLCSHSMMDRKWNPCERFVQGASKTHMIPGGIMCAKTRHNLAECPRIWL</sequence>
<dbReference type="InterPro" id="IPR013111">
    <property type="entry name" value="EGF_extracell"/>
</dbReference>
<name>A0A2K3D5H1_CHLRE</name>
<keyword evidence="6" id="KW-0245">EGF-like domain</keyword>
<evidence type="ECO:0000256" key="6">
    <source>
        <dbReference type="PROSITE-ProRule" id="PRU00076"/>
    </source>
</evidence>
<evidence type="ECO:0000256" key="1">
    <source>
        <dbReference type="ARBA" id="ARBA00004323"/>
    </source>
</evidence>
<dbReference type="PANTHER" id="PTHR11062:SF376">
    <property type="entry name" value="EXOSTOSIN FAMILY PROTEIN"/>
    <property type="match status" value="1"/>
</dbReference>
<reference evidence="10 11" key="1">
    <citation type="journal article" date="2007" name="Science">
        <title>The Chlamydomonas genome reveals the evolution of key animal and plant functions.</title>
        <authorList>
            <person name="Merchant S.S."/>
            <person name="Prochnik S.E."/>
            <person name="Vallon O."/>
            <person name="Harris E.H."/>
            <person name="Karpowicz S.J."/>
            <person name="Witman G.B."/>
            <person name="Terry A."/>
            <person name="Salamov A."/>
            <person name="Fritz-Laylin L.K."/>
            <person name="Marechal-Drouard L."/>
            <person name="Marshall W.F."/>
            <person name="Qu L.H."/>
            <person name="Nelson D.R."/>
            <person name="Sanderfoot A.A."/>
            <person name="Spalding M.H."/>
            <person name="Kapitonov V.V."/>
            <person name="Ren Q."/>
            <person name="Ferris P."/>
            <person name="Lindquist E."/>
            <person name="Shapiro H."/>
            <person name="Lucas S.M."/>
            <person name="Grimwood J."/>
            <person name="Schmutz J."/>
            <person name="Cardol P."/>
            <person name="Cerutti H."/>
            <person name="Chanfreau G."/>
            <person name="Chen C.L."/>
            <person name="Cognat V."/>
            <person name="Croft M.T."/>
            <person name="Dent R."/>
            <person name="Dutcher S."/>
            <person name="Fernandez E."/>
            <person name="Fukuzawa H."/>
            <person name="Gonzalez-Ballester D."/>
            <person name="Gonzalez-Halphen D."/>
            <person name="Hallmann A."/>
            <person name="Hanikenne M."/>
            <person name="Hippler M."/>
            <person name="Inwood W."/>
            <person name="Jabbari K."/>
            <person name="Kalanon M."/>
            <person name="Kuras R."/>
            <person name="Lefebvre P.A."/>
            <person name="Lemaire S.D."/>
            <person name="Lobanov A.V."/>
            <person name="Lohr M."/>
            <person name="Manuell A."/>
            <person name="Meier I."/>
            <person name="Mets L."/>
            <person name="Mittag M."/>
            <person name="Mittelmeier T."/>
            <person name="Moroney J.V."/>
            <person name="Moseley J."/>
            <person name="Napoli C."/>
            <person name="Nedelcu A.M."/>
            <person name="Niyogi K."/>
            <person name="Novoselov S.V."/>
            <person name="Paulsen I.T."/>
            <person name="Pazour G."/>
            <person name="Purton S."/>
            <person name="Ral J.P."/>
            <person name="Riano-Pachon D.M."/>
            <person name="Riekhof W."/>
            <person name="Rymarquis L."/>
            <person name="Schroda M."/>
            <person name="Stern D."/>
            <person name="Umen J."/>
            <person name="Willows R."/>
            <person name="Wilson N."/>
            <person name="Zimmer S.L."/>
            <person name="Allmer J."/>
            <person name="Balk J."/>
            <person name="Bisova K."/>
            <person name="Chen C.J."/>
            <person name="Elias M."/>
            <person name="Gendler K."/>
            <person name="Hauser C."/>
            <person name="Lamb M.R."/>
            <person name="Ledford H."/>
            <person name="Long J.C."/>
            <person name="Minagawa J."/>
            <person name="Page M.D."/>
            <person name="Pan J."/>
            <person name="Pootakham W."/>
            <person name="Roje S."/>
            <person name="Rose A."/>
            <person name="Stahlberg E."/>
            <person name="Terauchi A.M."/>
            <person name="Yang P."/>
            <person name="Ball S."/>
            <person name="Bowler C."/>
            <person name="Dieckmann C.L."/>
            <person name="Gladyshev V.N."/>
            <person name="Green P."/>
            <person name="Jorgensen R."/>
            <person name="Mayfield S."/>
            <person name="Mueller-Roeber B."/>
            <person name="Rajamani S."/>
            <person name="Sayre R.T."/>
            <person name="Brokstein P."/>
            <person name="Dubchak I."/>
            <person name="Goodstein D."/>
            <person name="Hornick L."/>
            <person name="Huang Y.W."/>
            <person name="Jhaveri J."/>
            <person name="Luo Y."/>
            <person name="Martinez D."/>
            <person name="Ngau W.C."/>
            <person name="Otillar B."/>
            <person name="Poliakov A."/>
            <person name="Porter A."/>
            <person name="Szajkowski L."/>
            <person name="Werner G."/>
            <person name="Zhou K."/>
            <person name="Grigoriev I.V."/>
            <person name="Rokhsar D.S."/>
            <person name="Grossman A.R."/>
        </authorList>
    </citation>
    <scope>NUCLEOTIDE SEQUENCE [LARGE SCALE GENOMIC DNA]</scope>
    <source>
        <strain evidence="11">CC-503</strain>
    </source>
</reference>
<dbReference type="InParanoid" id="A0A2K3D5H1"/>
<dbReference type="Pfam" id="PF03016">
    <property type="entry name" value="Exostosin_GT47"/>
    <property type="match status" value="3"/>
</dbReference>
<evidence type="ECO:0000256" key="5">
    <source>
        <dbReference type="ARBA" id="ARBA00023180"/>
    </source>
</evidence>
<protein>
    <recommendedName>
        <fullName evidence="9">EGF-like domain-containing protein</fullName>
    </recommendedName>
</protein>
<accession>A0A2K3D5H1</accession>
<feature type="region of interest" description="Disordered" evidence="7">
    <location>
        <begin position="1247"/>
        <end position="1304"/>
    </location>
</feature>
<keyword evidence="11" id="KW-1185">Reference proteome</keyword>
<dbReference type="GO" id="GO:0000139">
    <property type="term" value="C:Golgi membrane"/>
    <property type="evidence" value="ECO:0007669"/>
    <property type="project" value="UniProtKB-SubCell"/>
</dbReference>
<dbReference type="Gramene" id="PNW75775">
    <property type="protein sequence ID" value="PNW75775"/>
    <property type="gene ID" value="CHLRE_12g561101v5"/>
</dbReference>
<comment type="similarity">
    <text evidence="2">Belongs to the glycosyltransferase 47 family.</text>
</comment>
<dbReference type="InterPro" id="IPR000742">
    <property type="entry name" value="EGF"/>
</dbReference>
<dbReference type="FunFam" id="2.10.25.10:FF:000001">
    <property type="entry name" value="Tenascin C"/>
    <property type="match status" value="2"/>
</dbReference>
<comment type="subcellular location">
    <subcellularLocation>
        <location evidence="1">Golgi apparatus membrane</location>
        <topology evidence="1">Single-pass type II membrane protein</topology>
    </subcellularLocation>
</comment>
<dbReference type="KEGG" id="cre:CHLRE_12g561101v5"/>
<evidence type="ECO:0000256" key="4">
    <source>
        <dbReference type="ARBA" id="ARBA00023157"/>
    </source>
</evidence>
<dbReference type="PROSITE" id="PS00022">
    <property type="entry name" value="EGF_1"/>
    <property type="match status" value="4"/>
</dbReference>
<feature type="region of interest" description="Disordered" evidence="7">
    <location>
        <begin position="544"/>
        <end position="570"/>
    </location>
</feature>
<feature type="compositionally biased region" description="Acidic residues" evidence="7">
    <location>
        <begin position="546"/>
        <end position="561"/>
    </location>
</feature>
<dbReference type="InterPro" id="IPR004263">
    <property type="entry name" value="Exostosin"/>
</dbReference>
<dbReference type="ExpressionAtlas" id="A0A2K3D5H1">
    <property type="expression patterns" value="differential"/>
</dbReference>
<feature type="disulfide bond" evidence="6">
    <location>
        <begin position="69"/>
        <end position="78"/>
    </location>
</feature>
<gene>
    <name evidence="10" type="ORF">CHLRE_12g561101v5</name>
</gene>
<dbReference type="PaxDb" id="3055-EDO96589"/>
<feature type="compositionally biased region" description="Acidic residues" evidence="7">
    <location>
        <begin position="1257"/>
        <end position="1272"/>
    </location>
</feature>
<dbReference type="GeneID" id="5728664"/>
<feature type="chain" id="PRO_5014449327" description="EGF-like domain-containing protein" evidence="8">
    <location>
        <begin position="20"/>
        <end position="1384"/>
    </location>
</feature>
<dbReference type="OrthoDB" id="1924787at2759"/>
<dbReference type="GO" id="GO:0016757">
    <property type="term" value="F:glycosyltransferase activity"/>
    <property type="evidence" value="ECO:0007669"/>
    <property type="project" value="InterPro"/>
</dbReference>
<dbReference type="EMBL" id="CM008973">
    <property type="protein sequence ID" value="PNW75775.1"/>
    <property type="molecule type" value="Genomic_DNA"/>
</dbReference>
<dbReference type="PROSITE" id="PS50026">
    <property type="entry name" value="EGF_3"/>
    <property type="match status" value="1"/>
</dbReference>
<evidence type="ECO:0000313" key="11">
    <source>
        <dbReference type="Proteomes" id="UP000006906"/>
    </source>
</evidence>
<evidence type="ECO:0000259" key="9">
    <source>
        <dbReference type="PROSITE" id="PS50026"/>
    </source>
</evidence>
<dbReference type="InterPro" id="IPR040911">
    <property type="entry name" value="Exostosin_GT47"/>
</dbReference>
<evidence type="ECO:0000256" key="8">
    <source>
        <dbReference type="SAM" id="SignalP"/>
    </source>
</evidence>
<comment type="caution">
    <text evidence="6">Lacks conserved residue(s) required for the propagation of feature annotation.</text>
</comment>
<feature type="signal peptide" evidence="8">
    <location>
        <begin position="1"/>
        <end position="19"/>
    </location>
</feature>
<feature type="disulfide bond" evidence="6">
    <location>
        <begin position="50"/>
        <end position="60"/>
    </location>
</feature>
<dbReference type="PROSITE" id="PS01186">
    <property type="entry name" value="EGF_2"/>
    <property type="match status" value="2"/>
</dbReference>
<evidence type="ECO:0000313" key="10">
    <source>
        <dbReference type="EMBL" id="PNW75775.1"/>
    </source>
</evidence>
<keyword evidence="5" id="KW-0325">Glycoprotein</keyword>
<keyword evidence="3" id="KW-0333">Golgi apparatus</keyword>
<dbReference type="RefSeq" id="XP_042918830.1">
    <property type="nucleotide sequence ID" value="XM_043069175.1"/>
</dbReference>
<evidence type="ECO:0000256" key="3">
    <source>
        <dbReference type="ARBA" id="ARBA00023034"/>
    </source>
</evidence>
<dbReference type="Pfam" id="PF07974">
    <property type="entry name" value="EGF_2"/>
    <property type="match status" value="2"/>
</dbReference>
<dbReference type="SMART" id="SM00181">
    <property type="entry name" value="EGF"/>
    <property type="match status" value="4"/>
</dbReference>
<dbReference type="Gene3D" id="2.10.25.10">
    <property type="entry name" value="Laminin"/>
    <property type="match status" value="2"/>
</dbReference>
<feature type="domain" description="EGF-like" evidence="9">
    <location>
        <begin position="46"/>
        <end position="79"/>
    </location>
</feature>
<proteinExistence type="inferred from homology"/>